<dbReference type="EMBL" id="BARW01034131">
    <property type="protein sequence ID" value="GAJ03599.1"/>
    <property type="molecule type" value="Genomic_DNA"/>
</dbReference>
<organism evidence="2">
    <name type="scientific">marine sediment metagenome</name>
    <dbReference type="NCBI Taxonomy" id="412755"/>
    <lineage>
        <taxon>unclassified sequences</taxon>
        <taxon>metagenomes</taxon>
        <taxon>ecological metagenomes</taxon>
    </lineage>
</organism>
<name>X1TEB3_9ZZZZ</name>
<evidence type="ECO:0000256" key="1">
    <source>
        <dbReference type="SAM" id="Phobius"/>
    </source>
</evidence>
<keyword evidence="1" id="KW-0812">Transmembrane</keyword>
<accession>X1TEB3</accession>
<evidence type="ECO:0000313" key="2">
    <source>
        <dbReference type="EMBL" id="GAJ03599.1"/>
    </source>
</evidence>
<feature type="transmembrane region" description="Helical" evidence="1">
    <location>
        <begin position="5"/>
        <end position="21"/>
    </location>
</feature>
<sequence>MIYTSNFLFILAIIVLAFSLLSQSKTIYIIITLLLLIIAMFLLFYEQIYTKKKIKYLNKKRDENIDSISSLRKELTEKKEKVKELQEK</sequence>
<feature type="transmembrane region" description="Helical" evidence="1">
    <location>
        <begin position="27"/>
        <end position="45"/>
    </location>
</feature>
<comment type="caution">
    <text evidence="2">The sequence shown here is derived from an EMBL/GenBank/DDBJ whole genome shotgun (WGS) entry which is preliminary data.</text>
</comment>
<keyword evidence="1" id="KW-0472">Membrane</keyword>
<protein>
    <submittedName>
        <fullName evidence="2">Uncharacterized protein</fullName>
    </submittedName>
</protein>
<feature type="non-terminal residue" evidence="2">
    <location>
        <position position="88"/>
    </location>
</feature>
<gene>
    <name evidence="2" type="ORF">S12H4_53578</name>
</gene>
<proteinExistence type="predicted"/>
<dbReference type="AlphaFoldDB" id="X1TEB3"/>
<keyword evidence="1" id="KW-1133">Transmembrane helix</keyword>
<reference evidence="2" key="1">
    <citation type="journal article" date="2014" name="Front. Microbiol.">
        <title>High frequency of phylogenetically diverse reductive dehalogenase-homologous genes in deep subseafloor sedimentary metagenomes.</title>
        <authorList>
            <person name="Kawai M."/>
            <person name="Futagami T."/>
            <person name="Toyoda A."/>
            <person name="Takaki Y."/>
            <person name="Nishi S."/>
            <person name="Hori S."/>
            <person name="Arai W."/>
            <person name="Tsubouchi T."/>
            <person name="Morono Y."/>
            <person name="Uchiyama I."/>
            <person name="Ito T."/>
            <person name="Fujiyama A."/>
            <person name="Inagaki F."/>
            <person name="Takami H."/>
        </authorList>
    </citation>
    <scope>NUCLEOTIDE SEQUENCE</scope>
    <source>
        <strain evidence="2">Expedition CK06-06</strain>
    </source>
</reference>